<evidence type="ECO:0000313" key="2">
    <source>
        <dbReference type="EMBL" id="CAF4967269.1"/>
    </source>
</evidence>
<gene>
    <name evidence="2" type="ORF">UJA718_LOCUS48561</name>
</gene>
<accession>A0A821YQ29</accession>
<feature type="transmembrane region" description="Helical" evidence="1">
    <location>
        <begin position="6"/>
        <end position="24"/>
    </location>
</feature>
<evidence type="ECO:0000256" key="1">
    <source>
        <dbReference type="SAM" id="Phobius"/>
    </source>
</evidence>
<reference evidence="2" key="1">
    <citation type="submission" date="2021-02" db="EMBL/GenBank/DDBJ databases">
        <authorList>
            <person name="Nowell W R."/>
        </authorList>
    </citation>
    <scope>NUCLEOTIDE SEQUENCE</scope>
</reference>
<name>A0A821YQ29_9BILA</name>
<feature type="non-terminal residue" evidence="2">
    <location>
        <position position="53"/>
    </location>
</feature>
<keyword evidence="1" id="KW-1133">Transmembrane helix</keyword>
<proteinExistence type="predicted"/>
<dbReference type="EMBL" id="CAJOBP010097785">
    <property type="protein sequence ID" value="CAF4967269.1"/>
    <property type="molecule type" value="Genomic_DNA"/>
</dbReference>
<protein>
    <submittedName>
        <fullName evidence="2">Uncharacterized protein</fullName>
    </submittedName>
</protein>
<keyword evidence="1" id="KW-0812">Transmembrane</keyword>
<sequence>MALFFVGYLIAVSSTIAFIVAILTPKWIYPNSLTSPSETNFRGIFYVDQGRND</sequence>
<keyword evidence="3" id="KW-1185">Reference proteome</keyword>
<keyword evidence="1" id="KW-0472">Membrane</keyword>
<organism evidence="2 3">
    <name type="scientific">Rotaria socialis</name>
    <dbReference type="NCBI Taxonomy" id="392032"/>
    <lineage>
        <taxon>Eukaryota</taxon>
        <taxon>Metazoa</taxon>
        <taxon>Spiralia</taxon>
        <taxon>Gnathifera</taxon>
        <taxon>Rotifera</taxon>
        <taxon>Eurotatoria</taxon>
        <taxon>Bdelloidea</taxon>
        <taxon>Philodinida</taxon>
        <taxon>Philodinidae</taxon>
        <taxon>Rotaria</taxon>
    </lineage>
</organism>
<dbReference type="AlphaFoldDB" id="A0A821YQ29"/>
<evidence type="ECO:0000313" key="3">
    <source>
        <dbReference type="Proteomes" id="UP000663873"/>
    </source>
</evidence>
<dbReference type="Proteomes" id="UP000663873">
    <property type="component" value="Unassembled WGS sequence"/>
</dbReference>
<comment type="caution">
    <text evidence="2">The sequence shown here is derived from an EMBL/GenBank/DDBJ whole genome shotgun (WGS) entry which is preliminary data.</text>
</comment>